<feature type="compositionally biased region" description="Low complexity" evidence="1">
    <location>
        <begin position="272"/>
        <end position="288"/>
    </location>
</feature>
<proteinExistence type="predicted"/>
<dbReference type="AlphaFoldDB" id="A0A1L8DMZ3"/>
<feature type="region of interest" description="Disordered" evidence="1">
    <location>
        <begin position="1"/>
        <end position="238"/>
    </location>
</feature>
<feature type="compositionally biased region" description="Basic residues" evidence="1">
    <location>
        <begin position="123"/>
        <end position="136"/>
    </location>
</feature>
<dbReference type="GO" id="GO:0016301">
    <property type="term" value="F:kinase activity"/>
    <property type="evidence" value="ECO:0007669"/>
    <property type="project" value="UniProtKB-KW"/>
</dbReference>
<feature type="region of interest" description="Disordered" evidence="1">
    <location>
        <begin position="445"/>
        <end position="670"/>
    </location>
</feature>
<accession>A0A1L8DMZ3</accession>
<keyword evidence="2" id="KW-0418">Kinase</keyword>
<feature type="compositionally biased region" description="Low complexity" evidence="1">
    <location>
        <begin position="457"/>
        <end position="472"/>
    </location>
</feature>
<feature type="compositionally biased region" description="Polar residues" evidence="1">
    <location>
        <begin position="595"/>
        <end position="609"/>
    </location>
</feature>
<dbReference type="EMBL" id="GFDF01006303">
    <property type="protein sequence ID" value="JAV07781.1"/>
    <property type="molecule type" value="Transcribed_RNA"/>
</dbReference>
<feature type="compositionally biased region" description="Basic and acidic residues" evidence="1">
    <location>
        <begin position="142"/>
        <end position="155"/>
    </location>
</feature>
<feature type="compositionally biased region" description="Basic and acidic residues" evidence="1">
    <location>
        <begin position="44"/>
        <end position="91"/>
    </location>
</feature>
<sequence>MGKVQSKRSMDITTDQAKDGVQEGSGKVGKIEEVDQPIKVNGDTNHETLEKDKKLSPDNAENEKDLTTEKEKTVVNGKDETQNDDENKANKSVENSDGDATLNESKVSDAACSPAENGDSSNKKPKKEKVKKKWSLRKFSFSKKDKQKPSAKEETPTNDATEGAISPTPASPPIVVNGTECEKVPEEATEEVAAAVAASPIATEAPKEDVPAPVTEVTKTPVEEKNVEAPVQNGDGKVDEAAAEVVAETKVEAAVPEAAPKVEAVAEAAAAPEPVVEVKSTETVTEQTNVPTTEQTVEAGEGVPPPLPTIPPPSKVLVFAESALSTATESESPAIPVLNPITNDSVTEVVGQSVDAQVAAVAPVEEAKPTDAQVPAPEVPIVPAEVPLPEPVVAEVPVSETPIAANPEVPVPEAPVAEAPVVAAEAPAVVAAEAPVVEAPAVAAECPAPENTTQTSEVPVPDATPTPETAAPSTNDAPASEPKQEQIAETIALIDKVNEAAATTELPPPPPAPVTEEQPPSVQEELSVDASSPLPQNSLETLPSPPSSLTPSEGSLPLPPPESPVAAAEQKVDVPAQTDELPPPPPNPQEEVVADTQSIPPVDQATPQEKVNGHAEQEVKSDVAPVAEVPAENGHSEEKKEVPESPVAPPAEKVAPVTETPPAADAVKVE</sequence>
<feature type="compositionally biased region" description="Low complexity" evidence="1">
    <location>
        <begin position="191"/>
        <end position="204"/>
    </location>
</feature>
<name>A0A1L8DMZ3_9DIPT</name>
<feature type="compositionally biased region" description="Basic and acidic residues" evidence="1">
    <location>
        <begin position="611"/>
        <end position="621"/>
    </location>
</feature>
<feature type="compositionally biased region" description="Basic and acidic residues" evidence="1">
    <location>
        <begin position="634"/>
        <end position="643"/>
    </location>
</feature>
<feature type="region of interest" description="Disordered" evidence="1">
    <location>
        <begin position="272"/>
        <end position="312"/>
    </location>
</feature>
<keyword evidence="2" id="KW-0808">Transferase</keyword>
<reference evidence="2" key="1">
    <citation type="submission" date="2016-12" db="EMBL/GenBank/DDBJ databases">
        <title>An insight into the sialome and mialome of the sand fly, Nyssomyia neivai.</title>
        <authorList>
            <person name="Sebastian V."/>
            <person name="Goulart T.M."/>
            <person name="Oliveira W."/>
            <person name="Calvo E."/>
            <person name="Oliveira L.F."/>
            <person name="Pinto M.C."/>
            <person name="Rosselino A.M."/>
            <person name="Ribeiro J.M."/>
        </authorList>
    </citation>
    <scope>NUCLEOTIDE SEQUENCE</scope>
</reference>
<protein>
    <submittedName>
        <fullName evidence="2">Putative a kinase anchor protein</fullName>
    </submittedName>
</protein>
<organism evidence="2">
    <name type="scientific">Nyssomyia neivai</name>
    <dbReference type="NCBI Taxonomy" id="330878"/>
    <lineage>
        <taxon>Eukaryota</taxon>
        <taxon>Metazoa</taxon>
        <taxon>Ecdysozoa</taxon>
        <taxon>Arthropoda</taxon>
        <taxon>Hexapoda</taxon>
        <taxon>Insecta</taxon>
        <taxon>Pterygota</taxon>
        <taxon>Neoptera</taxon>
        <taxon>Endopterygota</taxon>
        <taxon>Diptera</taxon>
        <taxon>Nematocera</taxon>
        <taxon>Psychodoidea</taxon>
        <taxon>Psychodidae</taxon>
        <taxon>Nyssomyia</taxon>
    </lineage>
</organism>
<evidence type="ECO:0000313" key="2">
    <source>
        <dbReference type="EMBL" id="JAV07781.1"/>
    </source>
</evidence>
<evidence type="ECO:0000256" key="1">
    <source>
        <dbReference type="SAM" id="MobiDB-lite"/>
    </source>
</evidence>
<feature type="compositionally biased region" description="Pro residues" evidence="1">
    <location>
        <begin position="303"/>
        <end position="312"/>
    </location>
</feature>